<evidence type="ECO:0000313" key="3">
    <source>
        <dbReference type="Proteomes" id="UP000736672"/>
    </source>
</evidence>
<feature type="region of interest" description="Disordered" evidence="1">
    <location>
        <begin position="1"/>
        <end position="99"/>
    </location>
</feature>
<dbReference type="EMBL" id="JAGTJS010000007">
    <property type="protein sequence ID" value="KAH7264075.1"/>
    <property type="molecule type" value="Genomic_DNA"/>
</dbReference>
<dbReference type="Proteomes" id="UP000736672">
    <property type="component" value="Unassembled WGS sequence"/>
</dbReference>
<feature type="region of interest" description="Disordered" evidence="1">
    <location>
        <begin position="119"/>
        <end position="139"/>
    </location>
</feature>
<accession>A0A9P9KMQ2</accession>
<keyword evidence="3" id="KW-1185">Reference proteome</keyword>
<evidence type="ECO:0000313" key="2">
    <source>
        <dbReference type="EMBL" id="KAH7264075.1"/>
    </source>
</evidence>
<protein>
    <submittedName>
        <fullName evidence="2">Uncharacterized protein</fullName>
    </submittedName>
</protein>
<organism evidence="2 3">
    <name type="scientific">Fusarium solani</name>
    <name type="common">Filamentous fungus</name>
    <dbReference type="NCBI Taxonomy" id="169388"/>
    <lineage>
        <taxon>Eukaryota</taxon>
        <taxon>Fungi</taxon>
        <taxon>Dikarya</taxon>
        <taxon>Ascomycota</taxon>
        <taxon>Pezizomycotina</taxon>
        <taxon>Sordariomycetes</taxon>
        <taxon>Hypocreomycetidae</taxon>
        <taxon>Hypocreales</taxon>
        <taxon>Nectriaceae</taxon>
        <taxon>Fusarium</taxon>
        <taxon>Fusarium solani species complex</taxon>
    </lineage>
</organism>
<evidence type="ECO:0000256" key="1">
    <source>
        <dbReference type="SAM" id="MobiDB-lite"/>
    </source>
</evidence>
<sequence>MHTPCPREPSSQTPKAAVAAAQMPCKKRHPTSRDSTRLPLLDSNILHPPSPPPNGRAFVCLDQNMSHPLPQPRANAGADSLAAAPDAPNRNPCSALTSPIPELPGELPLGYRRTEKAHLPTPAHPTTWEKSKTIDPQPPPSLVIVRPSGCPSIEIEILSSWAPDPAWESRVLGLTCQTLETTIIKEIPISSPKPGHHASFAVLASFPVSSRTLMCGGGYSHVVIPSLISQLSIITGQASMDLSHTQSS</sequence>
<proteinExistence type="predicted"/>
<gene>
    <name evidence="2" type="ORF">B0J15DRAFT_463987</name>
</gene>
<dbReference type="AlphaFoldDB" id="A0A9P9KMQ2"/>
<feature type="compositionally biased region" description="Low complexity" evidence="1">
    <location>
        <begin position="74"/>
        <end position="89"/>
    </location>
</feature>
<name>A0A9P9KMQ2_FUSSL</name>
<reference evidence="2" key="1">
    <citation type="journal article" date="2021" name="Nat. Commun.">
        <title>Genetic determinants of endophytism in the Arabidopsis root mycobiome.</title>
        <authorList>
            <person name="Mesny F."/>
            <person name="Miyauchi S."/>
            <person name="Thiergart T."/>
            <person name="Pickel B."/>
            <person name="Atanasova L."/>
            <person name="Karlsson M."/>
            <person name="Huettel B."/>
            <person name="Barry K.W."/>
            <person name="Haridas S."/>
            <person name="Chen C."/>
            <person name="Bauer D."/>
            <person name="Andreopoulos W."/>
            <person name="Pangilinan J."/>
            <person name="LaButti K."/>
            <person name="Riley R."/>
            <person name="Lipzen A."/>
            <person name="Clum A."/>
            <person name="Drula E."/>
            <person name="Henrissat B."/>
            <person name="Kohler A."/>
            <person name="Grigoriev I.V."/>
            <person name="Martin F.M."/>
            <person name="Hacquard S."/>
        </authorList>
    </citation>
    <scope>NUCLEOTIDE SEQUENCE</scope>
    <source>
        <strain evidence="2">FSSC 5 MPI-SDFR-AT-0091</strain>
    </source>
</reference>
<comment type="caution">
    <text evidence="2">The sequence shown here is derived from an EMBL/GenBank/DDBJ whole genome shotgun (WGS) entry which is preliminary data.</text>
</comment>